<comment type="caution">
    <text evidence="2">The sequence shown here is derived from an EMBL/GenBank/DDBJ whole genome shotgun (WGS) entry which is preliminary data.</text>
</comment>
<sequence>MGVADRSSTPHRSPNTTPADVCERNKVGRIPDGGWSVHGRGSEQAKGMGRAKPAGAKCGYV</sequence>
<dbReference type="Proteomes" id="UP001501585">
    <property type="component" value="Unassembled WGS sequence"/>
</dbReference>
<keyword evidence="3" id="KW-1185">Reference proteome</keyword>
<protein>
    <submittedName>
        <fullName evidence="2">Uncharacterized protein</fullName>
    </submittedName>
</protein>
<accession>A0ABN2SLM4</accession>
<name>A0ABN2SLM4_9ACTN</name>
<gene>
    <name evidence="2" type="ORF">GCM10009799_13220</name>
</gene>
<reference evidence="2 3" key="1">
    <citation type="journal article" date="2019" name="Int. J. Syst. Evol. Microbiol.">
        <title>The Global Catalogue of Microorganisms (GCM) 10K type strain sequencing project: providing services to taxonomists for standard genome sequencing and annotation.</title>
        <authorList>
            <consortium name="The Broad Institute Genomics Platform"/>
            <consortium name="The Broad Institute Genome Sequencing Center for Infectious Disease"/>
            <person name="Wu L."/>
            <person name="Ma J."/>
        </authorList>
    </citation>
    <scope>NUCLEOTIDE SEQUENCE [LARGE SCALE GENOMIC DNA]</scope>
    <source>
        <strain evidence="2 3">JCM 15313</strain>
    </source>
</reference>
<feature type="compositionally biased region" description="Polar residues" evidence="1">
    <location>
        <begin position="1"/>
        <end position="18"/>
    </location>
</feature>
<evidence type="ECO:0000256" key="1">
    <source>
        <dbReference type="SAM" id="MobiDB-lite"/>
    </source>
</evidence>
<evidence type="ECO:0000313" key="2">
    <source>
        <dbReference type="EMBL" id="GAA1988872.1"/>
    </source>
</evidence>
<organism evidence="2 3">
    <name type="scientific">Nocardiopsis rhodophaea</name>
    <dbReference type="NCBI Taxonomy" id="280238"/>
    <lineage>
        <taxon>Bacteria</taxon>
        <taxon>Bacillati</taxon>
        <taxon>Actinomycetota</taxon>
        <taxon>Actinomycetes</taxon>
        <taxon>Streptosporangiales</taxon>
        <taxon>Nocardiopsidaceae</taxon>
        <taxon>Nocardiopsis</taxon>
    </lineage>
</organism>
<dbReference type="EMBL" id="BAAAPC010000004">
    <property type="protein sequence ID" value="GAA1988872.1"/>
    <property type="molecule type" value="Genomic_DNA"/>
</dbReference>
<evidence type="ECO:0000313" key="3">
    <source>
        <dbReference type="Proteomes" id="UP001501585"/>
    </source>
</evidence>
<proteinExistence type="predicted"/>
<feature type="region of interest" description="Disordered" evidence="1">
    <location>
        <begin position="1"/>
        <end position="61"/>
    </location>
</feature>